<evidence type="ECO:0000313" key="2">
    <source>
        <dbReference type="Proteomes" id="UP000232323"/>
    </source>
</evidence>
<dbReference type="Pfam" id="PF24526">
    <property type="entry name" value="ABCA12_C"/>
    <property type="match status" value="1"/>
</dbReference>
<dbReference type="PANTHER" id="PTHR19229">
    <property type="entry name" value="ATP-BINDING CASSETTE TRANSPORTER SUBFAMILY A ABCA"/>
    <property type="match status" value="1"/>
</dbReference>
<dbReference type="Proteomes" id="UP000232323">
    <property type="component" value="Unassembled WGS sequence"/>
</dbReference>
<dbReference type="EMBL" id="BEGY01000161">
    <property type="protein sequence ID" value="GAX85302.1"/>
    <property type="molecule type" value="Genomic_DNA"/>
</dbReference>
<dbReference type="GO" id="GO:0016020">
    <property type="term" value="C:membrane"/>
    <property type="evidence" value="ECO:0007669"/>
    <property type="project" value="InterPro"/>
</dbReference>
<name>A0A250XQU5_9CHLO</name>
<organism evidence="1 2">
    <name type="scientific">Chlamydomonas eustigma</name>
    <dbReference type="NCBI Taxonomy" id="1157962"/>
    <lineage>
        <taxon>Eukaryota</taxon>
        <taxon>Viridiplantae</taxon>
        <taxon>Chlorophyta</taxon>
        <taxon>core chlorophytes</taxon>
        <taxon>Chlorophyceae</taxon>
        <taxon>CS clade</taxon>
        <taxon>Chlamydomonadales</taxon>
        <taxon>Chlamydomonadaceae</taxon>
        <taxon>Chlamydomonas</taxon>
    </lineage>
</organism>
<dbReference type="AlphaFoldDB" id="A0A250XQU5"/>
<reference evidence="1 2" key="1">
    <citation type="submission" date="2017-08" db="EMBL/GenBank/DDBJ databases">
        <title>Acidophilic green algal genome provides insights into adaptation to an acidic environment.</title>
        <authorList>
            <person name="Hirooka S."/>
            <person name="Hirose Y."/>
            <person name="Kanesaki Y."/>
            <person name="Higuchi S."/>
            <person name="Fujiwara T."/>
            <person name="Onuma R."/>
            <person name="Era A."/>
            <person name="Ohbayashi R."/>
            <person name="Uzuka A."/>
            <person name="Nozaki H."/>
            <person name="Yoshikawa H."/>
            <person name="Miyagishima S.Y."/>
        </authorList>
    </citation>
    <scope>NUCLEOTIDE SEQUENCE [LARGE SCALE GENOMIC DNA]</scope>
    <source>
        <strain evidence="1 2">NIES-2499</strain>
    </source>
</reference>
<protein>
    <recommendedName>
        <fullName evidence="3">ABC transporter domain-containing protein</fullName>
    </recommendedName>
</protein>
<dbReference type="OrthoDB" id="506777at2759"/>
<comment type="caution">
    <text evidence="1">The sequence shown here is derived from an EMBL/GenBank/DDBJ whole genome shotgun (WGS) entry which is preliminary data.</text>
</comment>
<dbReference type="GO" id="GO:0005319">
    <property type="term" value="F:lipid transporter activity"/>
    <property type="evidence" value="ECO:0007669"/>
    <property type="project" value="TreeGrafter"/>
</dbReference>
<dbReference type="GO" id="GO:0140359">
    <property type="term" value="F:ABC-type transporter activity"/>
    <property type="evidence" value="ECO:0007669"/>
    <property type="project" value="InterPro"/>
</dbReference>
<gene>
    <name evidence="1" type="ORF">CEUSTIGMA_g12719.t1</name>
</gene>
<keyword evidence="2" id="KW-1185">Reference proteome</keyword>
<dbReference type="PANTHER" id="PTHR19229:SF154">
    <property type="entry name" value="ABC TRANSPORTER A FAMILY MEMBER 3-RELATED"/>
    <property type="match status" value="1"/>
</dbReference>
<accession>A0A250XQU5</accession>
<dbReference type="InterPro" id="IPR026082">
    <property type="entry name" value="ABCA"/>
</dbReference>
<proteinExistence type="predicted"/>
<dbReference type="STRING" id="1157962.A0A250XQU5"/>
<sequence>MLCDRPGIFVDGQLVCIGNPKEITHRYAGYLVFTITVPLGKTSKAKRLVQSMSPHSSLTYEVGGTLKYDLHSQDVMLSGVFEAMNILKQQMVVIDWGVSNATLEEVFLKLVRSGGIKTEEHL</sequence>
<evidence type="ECO:0000313" key="1">
    <source>
        <dbReference type="EMBL" id="GAX85302.1"/>
    </source>
</evidence>
<evidence type="ECO:0008006" key="3">
    <source>
        <dbReference type="Google" id="ProtNLM"/>
    </source>
</evidence>